<organism evidence="1">
    <name type="scientific">Sesamum latifolium</name>
    <dbReference type="NCBI Taxonomy" id="2727402"/>
    <lineage>
        <taxon>Eukaryota</taxon>
        <taxon>Viridiplantae</taxon>
        <taxon>Streptophyta</taxon>
        <taxon>Embryophyta</taxon>
        <taxon>Tracheophyta</taxon>
        <taxon>Spermatophyta</taxon>
        <taxon>Magnoliopsida</taxon>
        <taxon>eudicotyledons</taxon>
        <taxon>Gunneridae</taxon>
        <taxon>Pentapetalae</taxon>
        <taxon>asterids</taxon>
        <taxon>lamiids</taxon>
        <taxon>Lamiales</taxon>
        <taxon>Pedaliaceae</taxon>
        <taxon>Sesamum</taxon>
    </lineage>
</organism>
<protein>
    <recommendedName>
        <fullName evidence="2">SnoaL-like domain-containing protein</fullName>
    </recommendedName>
</protein>
<dbReference type="AlphaFoldDB" id="A0AAW2XQ49"/>
<reference evidence="1" key="2">
    <citation type="journal article" date="2024" name="Plant">
        <title>Genomic evolution and insights into agronomic trait innovations of Sesamum species.</title>
        <authorList>
            <person name="Miao H."/>
            <person name="Wang L."/>
            <person name="Qu L."/>
            <person name="Liu H."/>
            <person name="Sun Y."/>
            <person name="Le M."/>
            <person name="Wang Q."/>
            <person name="Wei S."/>
            <person name="Zheng Y."/>
            <person name="Lin W."/>
            <person name="Duan Y."/>
            <person name="Cao H."/>
            <person name="Xiong S."/>
            <person name="Wang X."/>
            <person name="Wei L."/>
            <person name="Li C."/>
            <person name="Ma Q."/>
            <person name="Ju M."/>
            <person name="Zhao R."/>
            <person name="Li G."/>
            <person name="Mu C."/>
            <person name="Tian Q."/>
            <person name="Mei H."/>
            <person name="Zhang T."/>
            <person name="Gao T."/>
            <person name="Zhang H."/>
        </authorList>
    </citation>
    <scope>NUCLEOTIDE SEQUENCE</scope>
    <source>
        <strain evidence="1">KEN1</strain>
    </source>
</reference>
<evidence type="ECO:0000313" key="1">
    <source>
        <dbReference type="EMBL" id="KAL0455871.1"/>
    </source>
</evidence>
<proteinExistence type="predicted"/>
<name>A0AAW2XQ49_9LAMI</name>
<accession>A0AAW2XQ49</accession>
<sequence length="66" mass="7622">MFYNSEEYKEVVATSRLQGACAFMKSPVFDSIVDVRVFDELVITWERCIAQSNSWVVTRRILAPAF</sequence>
<evidence type="ECO:0008006" key="2">
    <source>
        <dbReference type="Google" id="ProtNLM"/>
    </source>
</evidence>
<reference evidence="1" key="1">
    <citation type="submission" date="2020-06" db="EMBL/GenBank/DDBJ databases">
        <authorList>
            <person name="Li T."/>
            <person name="Hu X."/>
            <person name="Zhang T."/>
            <person name="Song X."/>
            <person name="Zhang H."/>
            <person name="Dai N."/>
            <person name="Sheng W."/>
            <person name="Hou X."/>
            <person name="Wei L."/>
        </authorList>
    </citation>
    <scope>NUCLEOTIDE SEQUENCE</scope>
    <source>
        <strain evidence="1">KEN1</strain>
        <tissue evidence="1">Leaf</tissue>
    </source>
</reference>
<comment type="caution">
    <text evidence="1">The sequence shown here is derived from an EMBL/GenBank/DDBJ whole genome shotgun (WGS) entry which is preliminary data.</text>
</comment>
<dbReference type="EMBL" id="JACGWN010000003">
    <property type="protein sequence ID" value="KAL0455871.1"/>
    <property type="molecule type" value="Genomic_DNA"/>
</dbReference>
<gene>
    <name evidence="1" type="ORF">Slati_0926300</name>
</gene>